<evidence type="ECO:0000256" key="1">
    <source>
        <dbReference type="SAM" id="Coils"/>
    </source>
</evidence>
<name>A0AAV7KH39_9METZ</name>
<protein>
    <submittedName>
        <fullName evidence="3">Uncharacterized protein</fullName>
    </submittedName>
</protein>
<feature type="compositionally biased region" description="Basic residues" evidence="2">
    <location>
        <begin position="159"/>
        <end position="169"/>
    </location>
</feature>
<feature type="region of interest" description="Disordered" evidence="2">
    <location>
        <begin position="123"/>
        <end position="169"/>
    </location>
</feature>
<feature type="coiled-coil region" evidence="1">
    <location>
        <begin position="55"/>
        <end position="100"/>
    </location>
</feature>
<dbReference type="Proteomes" id="UP001165289">
    <property type="component" value="Unassembled WGS sequence"/>
</dbReference>
<dbReference type="AlphaFoldDB" id="A0AAV7KH39"/>
<reference evidence="3 4" key="1">
    <citation type="journal article" date="2023" name="BMC Biol.">
        <title>The compact genome of the sponge Oopsacas minuta (Hexactinellida) is lacking key metazoan core genes.</title>
        <authorList>
            <person name="Santini S."/>
            <person name="Schenkelaars Q."/>
            <person name="Jourda C."/>
            <person name="Duchesne M."/>
            <person name="Belahbib H."/>
            <person name="Rocher C."/>
            <person name="Selva M."/>
            <person name="Riesgo A."/>
            <person name="Vervoort M."/>
            <person name="Leys S.P."/>
            <person name="Kodjabachian L."/>
            <person name="Le Bivic A."/>
            <person name="Borchiellini C."/>
            <person name="Claverie J.M."/>
            <person name="Renard E."/>
        </authorList>
    </citation>
    <scope>NUCLEOTIDE SEQUENCE [LARGE SCALE GENOMIC DNA]</scope>
    <source>
        <strain evidence="3">SPO-2</strain>
    </source>
</reference>
<keyword evidence="4" id="KW-1185">Reference proteome</keyword>
<proteinExistence type="predicted"/>
<keyword evidence="1" id="KW-0175">Coiled coil</keyword>
<evidence type="ECO:0000313" key="4">
    <source>
        <dbReference type="Proteomes" id="UP001165289"/>
    </source>
</evidence>
<evidence type="ECO:0000313" key="3">
    <source>
        <dbReference type="EMBL" id="KAI6660637.1"/>
    </source>
</evidence>
<comment type="caution">
    <text evidence="3">The sequence shown here is derived from an EMBL/GenBank/DDBJ whole genome shotgun (WGS) entry which is preliminary data.</text>
</comment>
<evidence type="ECO:0000256" key="2">
    <source>
        <dbReference type="SAM" id="MobiDB-lite"/>
    </source>
</evidence>
<sequence length="169" mass="19808">MPEIKLAIDCEKEELLKEFFEKKEKEKEKEGKIIPIEDSKKVENDKLTSYLRDQIKKLTRANHNLKKQIENNAQMEETRRKQLEDEKQALLKCEKVLKEELDRSRMVCDSLRVQLLFYLATTAPPPRIPIPTPPPPPPPTDRACRKRKHPGDSPPTSLAKRRRSPYRTL</sequence>
<organism evidence="3 4">
    <name type="scientific">Oopsacas minuta</name>
    <dbReference type="NCBI Taxonomy" id="111878"/>
    <lineage>
        <taxon>Eukaryota</taxon>
        <taxon>Metazoa</taxon>
        <taxon>Porifera</taxon>
        <taxon>Hexactinellida</taxon>
        <taxon>Hexasterophora</taxon>
        <taxon>Lyssacinosida</taxon>
        <taxon>Leucopsacidae</taxon>
        <taxon>Oopsacas</taxon>
    </lineage>
</organism>
<accession>A0AAV7KH39</accession>
<dbReference type="EMBL" id="JAKMXF010000031">
    <property type="protein sequence ID" value="KAI6660637.1"/>
    <property type="molecule type" value="Genomic_DNA"/>
</dbReference>
<feature type="compositionally biased region" description="Pro residues" evidence="2">
    <location>
        <begin position="123"/>
        <end position="140"/>
    </location>
</feature>
<gene>
    <name evidence="3" type="ORF">LOD99_10369</name>
</gene>